<comment type="caution">
    <text evidence="1">The sequence shown here is derived from an EMBL/GenBank/DDBJ whole genome shotgun (WGS) entry which is preliminary data.</text>
</comment>
<name>A0AAX6F1J5_IRIPA</name>
<protein>
    <submittedName>
        <fullName evidence="1">Uncharacterized protein</fullName>
    </submittedName>
</protein>
<organism evidence="1 2">
    <name type="scientific">Iris pallida</name>
    <name type="common">Sweet iris</name>
    <dbReference type="NCBI Taxonomy" id="29817"/>
    <lineage>
        <taxon>Eukaryota</taxon>
        <taxon>Viridiplantae</taxon>
        <taxon>Streptophyta</taxon>
        <taxon>Embryophyta</taxon>
        <taxon>Tracheophyta</taxon>
        <taxon>Spermatophyta</taxon>
        <taxon>Magnoliopsida</taxon>
        <taxon>Liliopsida</taxon>
        <taxon>Asparagales</taxon>
        <taxon>Iridaceae</taxon>
        <taxon>Iridoideae</taxon>
        <taxon>Irideae</taxon>
        <taxon>Iris</taxon>
    </lineage>
</organism>
<accession>A0AAX6F1J5</accession>
<sequence length="46" mass="5436">MPINQLVYQNVCNLDFTIVILWPLPMGKKRKRERLACKFLMVVDIS</sequence>
<reference evidence="1" key="2">
    <citation type="submission" date="2023-04" db="EMBL/GenBank/DDBJ databases">
        <authorList>
            <person name="Bruccoleri R.E."/>
            <person name="Oakeley E.J."/>
            <person name="Faust A.-M."/>
            <person name="Dessus-Babus S."/>
            <person name="Altorfer M."/>
            <person name="Burckhardt D."/>
            <person name="Oertli M."/>
            <person name="Naumann U."/>
            <person name="Petersen F."/>
            <person name="Wong J."/>
        </authorList>
    </citation>
    <scope>NUCLEOTIDE SEQUENCE</scope>
    <source>
        <strain evidence="1">GSM-AAB239-AS_SAM_17_03QT</strain>
        <tissue evidence="1">Leaf</tissue>
    </source>
</reference>
<keyword evidence="2" id="KW-1185">Reference proteome</keyword>
<evidence type="ECO:0000313" key="1">
    <source>
        <dbReference type="EMBL" id="KAJ6810018.1"/>
    </source>
</evidence>
<evidence type="ECO:0000313" key="2">
    <source>
        <dbReference type="Proteomes" id="UP001140949"/>
    </source>
</evidence>
<dbReference type="EMBL" id="JANAVB010032619">
    <property type="protein sequence ID" value="KAJ6810018.1"/>
    <property type="molecule type" value="Genomic_DNA"/>
</dbReference>
<proteinExistence type="predicted"/>
<dbReference type="Proteomes" id="UP001140949">
    <property type="component" value="Unassembled WGS sequence"/>
</dbReference>
<reference evidence="1" key="1">
    <citation type="journal article" date="2023" name="GigaByte">
        <title>Genome assembly of the bearded iris, Iris pallida Lam.</title>
        <authorList>
            <person name="Bruccoleri R.E."/>
            <person name="Oakeley E.J."/>
            <person name="Faust A.M.E."/>
            <person name="Altorfer M."/>
            <person name="Dessus-Babus S."/>
            <person name="Burckhardt D."/>
            <person name="Oertli M."/>
            <person name="Naumann U."/>
            <person name="Petersen F."/>
            <person name="Wong J."/>
        </authorList>
    </citation>
    <scope>NUCLEOTIDE SEQUENCE</scope>
    <source>
        <strain evidence="1">GSM-AAB239-AS_SAM_17_03QT</strain>
    </source>
</reference>
<gene>
    <name evidence="1" type="ORF">M6B38_157345</name>
</gene>
<dbReference type="AlphaFoldDB" id="A0AAX6F1J5"/>